<evidence type="ECO:0000313" key="2">
    <source>
        <dbReference type="Proteomes" id="UP000011185"/>
    </source>
</evidence>
<protein>
    <submittedName>
        <fullName evidence="1">Uncharacterized protein</fullName>
    </submittedName>
</protein>
<evidence type="ECO:0000313" key="1">
    <source>
        <dbReference type="EMBL" id="ELQ76554.1"/>
    </source>
</evidence>
<dbReference type="HOGENOM" id="CLU_3070359_0_0_1"/>
<dbReference type="InParanoid" id="L7JYP2"/>
<name>L7JYP2_TRAHO</name>
<gene>
    <name evidence="1" type="ORF">THOM_0467</name>
</gene>
<proteinExistence type="predicted"/>
<dbReference type="EMBL" id="JH993838">
    <property type="protein sequence ID" value="ELQ76554.1"/>
    <property type="molecule type" value="Genomic_DNA"/>
</dbReference>
<dbReference type="Proteomes" id="UP000011185">
    <property type="component" value="Unassembled WGS sequence"/>
</dbReference>
<reference evidence="1 2" key="1">
    <citation type="journal article" date="2012" name="PLoS Pathog.">
        <title>The genome of the obligate intracellular parasite Trachipleistophora hominis: new insights into microsporidian genome dynamics and reductive evolution.</title>
        <authorList>
            <person name="Heinz E."/>
            <person name="Williams T.A."/>
            <person name="Nakjang S."/>
            <person name="Noel C.J."/>
            <person name="Swan D.C."/>
            <person name="Goldberg A.V."/>
            <person name="Harris S.R."/>
            <person name="Weinmaier T."/>
            <person name="Markert S."/>
            <person name="Becher D."/>
            <person name="Bernhardt J."/>
            <person name="Dagan T."/>
            <person name="Hacker C."/>
            <person name="Lucocq J.M."/>
            <person name="Schweder T."/>
            <person name="Rattei T."/>
            <person name="Hall N."/>
            <person name="Hirt R.P."/>
            <person name="Embley T.M."/>
        </authorList>
    </citation>
    <scope>NUCLEOTIDE SEQUENCE [LARGE SCALE GENOMIC DNA]</scope>
</reference>
<accession>L7JYP2</accession>
<organism evidence="1 2">
    <name type="scientific">Trachipleistophora hominis</name>
    <name type="common">Microsporidian parasite</name>
    <dbReference type="NCBI Taxonomy" id="72359"/>
    <lineage>
        <taxon>Eukaryota</taxon>
        <taxon>Fungi</taxon>
        <taxon>Fungi incertae sedis</taxon>
        <taxon>Microsporidia</taxon>
        <taxon>Pleistophoridae</taxon>
        <taxon>Trachipleistophora</taxon>
    </lineage>
</organism>
<dbReference type="AlphaFoldDB" id="L7JYP2"/>
<keyword evidence="2" id="KW-1185">Reference proteome</keyword>
<dbReference type="VEuPathDB" id="MicrosporidiaDB:THOM_0467"/>
<sequence>MSECDTAEEPESSNIIDVDLGIIVEENKDCNKNIYTRTQHTTCLCIKKLRKCI</sequence>